<dbReference type="InterPro" id="IPR003959">
    <property type="entry name" value="ATPase_AAA_core"/>
</dbReference>
<feature type="domain" description="ATPase AAA-type core" evidence="2">
    <location>
        <begin position="313"/>
        <end position="390"/>
    </location>
</feature>
<protein>
    <recommendedName>
        <fullName evidence="2">ATPase AAA-type core domain-containing protein</fullName>
    </recommendedName>
</protein>
<dbReference type="AlphaFoldDB" id="A0A8W8L1C5"/>
<evidence type="ECO:0000259" key="2">
    <source>
        <dbReference type="Pfam" id="PF13304"/>
    </source>
</evidence>
<organism evidence="3 4">
    <name type="scientific">Magallana gigas</name>
    <name type="common">Pacific oyster</name>
    <name type="synonym">Crassostrea gigas</name>
    <dbReference type="NCBI Taxonomy" id="29159"/>
    <lineage>
        <taxon>Eukaryota</taxon>
        <taxon>Metazoa</taxon>
        <taxon>Spiralia</taxon>
        <taxon>Lophotrochozoa</taxon>
        <taxon>Mollusca</taxon>
        <taxon>Bivalvia</taxon>
        <taxon>Autobranchia</taxon>
        <taxon>Pteriomorphia</taxon>
        <taxon>Ostreida</taxon>
        <taxon>Ostreoidea</taxon>
        <taxon>Ostreidae</taxon>
        <taxon>Magallana</taxon>
    </lineage>
</organism>
<dbReference type="GO" id="GO:0016887">
    <property type="term" value="F:ATP hydrolysis activity"/>
    <property type="evidence" value="ECO:0007669"/>
    <property type="project" value="InterPro"/>
</dbReference>
<dbReference type="Pfam" id="PF13304">
    <property type="entry name" value="AAA_21"/>
    <property type="match status" value="1"/>
</dbReference>
<dbReference type="PANTHER" id="PTHR46880:SF5">
    <property type="entry name" value="DUF4371 DOMAIN-CONTAINING PROTEIN"/>
    <property type="match status" value="1"/>
</dbReference>
<evidence type="ECO:0000313" key="4">
    <source>
        <dbReference type="Proteomes" id="UP000005408"/>
    </source>
</evidence>
<reference evidence="3" key="1">
    <citation type="submission" date="2022-08" db="UniProtKB">
        <authorList>
            <consortium name="EnsemblMetazoa"/>
        </authorList>
    </citation>
    <scope>IDENTIFICATION</scope>
    <source>
        <strain evidence="3">05x7-T-G4-1.051#20</strain>
    </source>
</reference>
<dbReference type="EnsemblMetazoa" id="G26228.1">
    <property type="protein sequence ID" value="G26228.1:cds"/>
    <property type="gene ID" value="G26228"/>
</dbReference>
<accession>A0A8W8L1C5</accession>
<evidence type="ECO:0000256" key="1">
    <source>
        <dbReference type="SAM" id="MobiDB-lite"/>
    </source>
</evidence>
<name>A0A8W8L1C5_MAGGI</name>
<dbReference type="GO" id="GO:0005524">
    <property type="term" value="F:ATP binding"/>
    <property type="evidence" value="ECO:0007669"/>
    <property type="project" value="InterPro"/>
</dbReference>
<proteinExistence type="predicted"/>
<evidence type="ECO:0000313" key="3">
    <source>
        <dbReference type="EnsemblMetazoa" id="G26228.1:cds"/>
    </source>
</evidence>
<feature type="compositionally biased region" description="Basic and acidic residues" evidence="1">
    <location>
        <begin position="68"/>
        <end position="77"/>
    </location>
</feature>
<sequence>MVHFQTENRKKTESGGIISILKKMLKSITLENFVHFKDRTVIDFDTTPRVKQSKASLHKEATSSNTSENKKQRRDAEKEVASGWNTLNIFVGANFCGKSTVIELIRRCMTDEINVSVTNSFDDNSFAYVFCQFNLSPYDEVISGIIKEPGNDVMYKVFIYSAKNDTFLRSKSSESIATYSGLVHEADDKEAIHSIVEKESVNIIQLLHLIKSSNTQKDCLPEEPSWKTIENKYVSTLPLRGIGMVQWTRSEKIKKEYKESNYKMACDRAEVISTLLSEDHRDDVDEQLEGEIFRFITYPETFKFIKKDGLLYVQHNESEFPLLKTSEGILEAKLTSLLLAHKHIQTLCLEDPDRGMHPQMIERLKTMMYMHVTSYKKTIIVVTHSPYFIDSITIDKTHVFFRKKTASNSYECSVKNAGKNKELSKVSDIETLRTLLFSTKVLLVEGPIDKEVVQGNVNKDKLKAKYFDKELSYLIGCDEDFETISTSLEQRKMFVWRHGTVEDAILSSRNRYEEICSSINCPSLTNKSLKKKLKERLDEKERRTFYSQLMEVSEIQRFIRFMEKEENKSAKALRELQMLAEAMAELNPVNLEGTRWMPHQVNCLDVLLRRYLIDLSLKFQKDSYVLPDAVKALEKATLQLVALQQRPCEKLQSFLDNVDQENIFKRVKLFAPSSTPEQLKRNQNGLIQSVIDQVNKRVEDIYSDHLLKDMQFLFLINLPETDARAIYGEEINALCKFYAAVLNRIDFNKLQLKQVEWPGLKVDMKRQNVGVGVQKLYKRLFCDPNLVDTLKNILMCVEIVLCIPMSSAICERGFSAIARIKSDWRASKCRPAQLLDSYFSNRSRS</sequence>
<dbReference type="Gene3D" id="3.40.50.300">
    <property type="entry name" value="P-loop containing nucleotide triphosphate hydrolases"/>
    <property type="match status" value="1"/>
</dbReference>
<keyword evidence="4" id="KW-1185">Reference proteome</keyword>
<dbReference type="PANTHER" id="PTHR46880">
    <property type="entry name" value="RAS-ASSOCIATING DOMAIN-CONTAINING PROTEIN"/>
    <property type="match status" value="1"/>
</dbReference>
<dbReference type="Proteomes" id="UP000005408">
    <property type="component" value="Unassembled WGS sequence"/>
</dbReference>
<dbReference type="InterPro" id="IPR027417">
    <property type="entry name" value="P-loop_NTPase"/>
</dbReference>
<feature type="region of interest" description="Disordered" evidence="1">
    <location>
        <begin position="53"/>
        <end position="77"/>
    </location>
</feature>
<dbReference type="SUPFAM" id="SSF52540">
    <property type="entry name" value="P-loop containing nucleoside triphosphate hydrolases"/>
    <property type="match status" value="1"/>
</dbReference>